<keyword evidence="3" id="KW-0732">Signal</keyword>
<evidence type="ECO:0000259" key="4">
    <source>
        <dbReference type="PROSITE" id="PS50208"/>
    </source>
</evidence>
<feature type="region of interest" description="Disordered" evidence="2">
    <location>
        <begin position="440"/>
        <end position="482"/>
    </location>
</feature>
<feature type="compositionally biased region" description="Low complexity" evidence="2">
    <location>
        <begin position="441"/>
        <end position="458"/>
    </location>
</feature>
<sequence>MFRIVALVAALLGSFIASAAHADRRVALVIGNGAYKQAAALANPANDARAIAAALERLGFEVVSGFDLSNADMRKTVRAFADKLVGADVAMFFYAGHGLQVSGENYLIPVDAAIRSEADLDFNAVKIDLISRQMDRETKVKIIMLDACRDNPFEKELSRSLGKTRSTIVKQGLAEVGTAGGTIIAFATDPGSVALDGDGQHSPFTTALLKHIEAPGIEIGLMLRRVTKDVYESTGERQRPWTNASLTGELYLKQGEAAGTPQSPAATATAPAAPPAATGFDDRQMELAMWQAADKSGQASDYQEYLKRYPNGQFAGLARNRLEALKNKPAGTPTNTAAADPGRSVDQSQNRSAEEAAELQIGLTASDRNAIQRRLTLIGFDTRGIDGAFGPGTRNAISRWQTSRNFMPASGFLNAQQYQALITQSETVYTNWVVQQQKLRQQQQAAPQPQAPQPTATAAPPPQPQPPQQQGPSARDVLQGVGTITDTIRIFRR</sequence>
<evidence type="ECO:0000256" key="1">
    <source>
        <dbReference type="ARBA" id="ARBA00010134"/>
    </source>
</evidence>
<keyword evidence="6" id="KW-1185">Reference proteome</keyword>
<evidence type="ECO:0000313" key="6">
    <source>
        <dbReference type="Proteomes" id="UP000321638"/>
    </source>
</evidence>
<dbReference type="PROSITE" id="PS50208">
    <property type="entry name" value="CASPASE_P20"/>
    <property type="match status" value="1"/>
</dbReference>
<feature type="compositionally biased region" description="Pro residues" evidence="2">
    <location>
        <begin position="459"/>
        <end position="469"/>
    </location>
</feature>
<dbReference type="RefSeq" id="WP_147850667.1">
    <property type="nucleotide sequence ID" value="NZ_VDUZ01000043.1"/>
</dbReference>
<dbReference type="InterPro" id="IPR052039">
    <property type="entry name" value="Caspase-related_regulators"/>
</dbReference>
<dbReference type="Pfam" id="PF00656">
    <property type="entry name" value="Peptidase_C14"/>
    <property type="match status" value="1"/>
</dbReference>
<dbReference type="EMBL" id="VDUZ01000043">
    <property type="protein sequence ID" value="TXL71446.1"/>
    <property type="molecule type" value="Genomic_DNA"/>
</dbReference>
<dbReference type="GO" id="GO:0006508">
    <property type="term" value="P:proteolysis"/>
    <property type="evidence" value="ECO:0007669"/>
    <property type="project" value="InterPro"/>
</dbReference>
<dbReference type="AlphaFoldDB" id="A0A5C8PCB7"/>
<gene>
    <name evidence="5" type="ORF">FHP25_29905</name>
</gene>
<comment type="caution">
    <text evidence="5">The sequence shown here is derived from an EMBL/GenBank/DDBJ whole genome shotgun (WGS) entry which is preliminary data.</text>
</comment>
<dbReference type="InterPro" id="IPR015917">
    <property type="entry name" value="Pept_C14A"/>
</dbReference>
<feature type="region of interest" description="Disordered" evidence="2">
    <location>
        <begin position="257"/>
        <end position="278"/>
    </location>
</feature>
<feature type="signal peptide" evidence="3">
    <location>
        <begin position="1"/>
        <end position="19"/>
    </location>
</feature>
<evidence type="ECO:0000256" key="2">
    <source>
        <dbReference type="SAM" id="MobiDB-lite"/>
    </source>
</evidence>
<accession>A0A5C8PCB7</accession>
<protein>
    <submittedName>
        <fullName evidence="5">Caspase</fullName>
    </submittedName>
</protein>
<dbReference type="Proteomes" id="UP000321638">
    <property type="component" value="Unassembled WGS sequence"/>
</dbReference>
<evidence type="ECO:0000313" key="5">
    <source>
        <dbReference type="EMBL" id="TXL71446.1"/>
    </source>
</evidence>
<dbReference type="GO" id="GO:0004197">
    <property type="term" value="F:cysteine-type endopeptidase activity"/>
    <property type="evidence" value="ECO:0007669"/>
    <property type="project" value="InterPro"/>
</dbReference>
<dbReference type="SMART" id="SM00115">
    <property type="entry name" value="CASc"/>
    <property type="match status" value="1"/>
</dbReference>
<dbReference type="SUPFAM" id="SSF47090">
    <property type="entry name" value="PGBD-like"/>
    <property type="match status" value="1"/>
</dbReference>
<evidence type="ECO:0000256" key="3">
    <source>
        <dbReference type="SAM" id="SignalP"/>
    </source>
</evidence>
<proteinExistence type="inferred from homology"/>
<dbReference type="InterPro" id="IPR002477">
    <property type="entry name" value="Peptidoglycan-bd-like"/>
</dbReference>
<organism evidence="5 6">
    <name type="scientific">Vineibacter terrae</name>
    <dbReference type="NCBI Taxonomy" id="2586908"/>
    <lineage>
        <taxon>Bacteria</taxon>
        <taxon>Pseudomonadati</taxon>
        <taxon>Pseudomonadota</taxon>
        <taxon>Alphaproteobacteria</taxon>
        <taxon>Hyphomicrobiales</taxon>
        <taxon>Vineibacter</taxon>
    </lineage>
</organism>
<dbReference type="Pfam" id="PF01471">
    <property type="entry name" value="PG_binding_1"/>
    <property type="match status" value="1"/>
</dbReference>
<dbReference type="InterPro" id="IPR029030">
    <property type="entry name" value="Caspase-like_dom_sf"/>
</dbReference>
<feature type="region of interest" description="Disordered" evidence="2">
    <location>
        <begin position="327"/>
        <end position="354"/>
    </location>
</feature>
<dbReference type="Gene3D" id="1.10.101.10">
    <property type="entry name" value="PGBD-like superfamily/PGBD"/>
    <property type="match status" value="1"/>
</dbReference>
<dbReference type="Gene3D" id="3.40.50.1460">
    <property type="match status" value="1"/>
</dbReference>
<dbReference type="InterPro" id="IPR011600">
    <property type="entry name" value="Pept_C14_caspase"/>
</dbReference>
<feature type="domain" description="Caspase family p20" evidence="4">
    <location>
        <begin position="23"/>
        <end position="152"/>
    </location>
</feature>
<dbReference type="InterPro" id="IPR036366">
    <property type="entry name" value="PGBDSf"/>
</dbReference>
<comment type="similarity">
    <text evidence="1">Belongs to the peptidase C14A family.</text>
</comment>
<dbReference type="InterPro" id="IPR036365">
    <property type="entry name" value="PGBD-like_sf"/>
</dbReference>
<name>A0A5C8PCB7_9HYPH</name>
<feature type="chain" id="PRO_5022685439" evidence="3">
    <location>
        <begin position="20"/>
        <end position="493"/>
    </location>
</feature>
<reference evidence="5 6" key="1">
    <citation type="submission" date="2019-06" db="EMBL/GenBank/DDBJ databases">
        <title>New taxonomy in bacterial strain CC-CFT640, isolated from vineyard.</title>
        <authorList>
            <person name="Lin S.-Y."/>
            <person name="Tsai C.-F."/>
            <person name="Young C.-C."/>
        </authorList>
    </citation>
    <scope>NUCLEOTIDE SEQUENCE [LARGE SCALE GENOMIC DNA]</scope>
    <source>
        <strain evidence="5 6">CC-CFT640</strain>
    </source>
</reference>
<dbReference type="PANTHER" id="PTHR22576">
    <property type="entry name" value="MUCOSA ASSOCIATED LYMPHOID TISSUE LYMPHOMA TRANSLOCATION PROTEIN 1/PARACASPASE"/>
    <property type="match status" value="1"/>
</dbReference>
<dbReference type="SUPFAM" id="SSF52129">
    <property type="entry name" value="Caspase-like"/>
    <property type="match status" value="1"/>
</dbReference>
<dbReference type="OrthoDB" id="321999at2"/>
<dbReference type="InterPro" id="IPR001309">
    <property type="entry name" value="Pept_C14_p20"/>
</dbReference>
<dbReference type="PANTHER" id="PTHR22576:SF37">
    <property type="entry name" value="MUCOSA-ASSOCIATED LYMPHOID TISSUE LYMPHOMA TRANSLOCATION PROTEIN 1"/>
    <property type="match status" value="1"/>
</dbReference>